<evidence type="ECO:0000313" key="1">
    <source>
        <dbReference type="EMBL" id="GAG41222.1"/>
    </source>
</evidence>
<proteinExistence type="predicted"/>
<name>X0Y1I0_9ZZZZ</name>
<comment type="caution">
    <text evidence="1">The sequence shown here is derived from an EMBL/GenBank/DDBJ whole genome shotgun (WGS) entry which is preliminary data.</text>
</comment>
<dbReference type="AlphaFoldDB" id="X0Y1I0"/>
<organism evidence="1">
    <name type="scientific">marine sediment metagenome</name>
    <dbReference type="NCBI Taxonomy" id="412755"/>
    <lineage>
        <taxon>unclassified sequences</taxon>
        <taxon>metagenomes</taxon>
        <taxon>ecological metagenomes</taxon>
    </lineage>
</organism>
<accession>X0Y1I0</accession>
<gene>
    <name evidence="1" type="ORF">S01H1_67885</name>
</gene>
<feature type="non-terminal residue" evidence="1">
    <location>
        <position position="1"/>
    </location>
</feature>
<protein>
    <submittedName>
        <fullName evidence="1">Uncharacterized protein</fullName>
    </submittedName>
</protein>
<sequence>LKSNYNIAYNYNEIILELKLLQIYIAVLENIYSIICHK</sequence>
<reference evidence="1" key="1">
    <citation type="journal article" date="2014" name="Front. Microbiol.">
        <title>High frequency of phylogenetically diverse reductive dehalogenase-homologous genes in deep subseafloor sedimentary metagenomes.</title>
        <authorList>
            <person name="Kawai M."/>
            <person name="Futagami T."/>
            <person name="Toyoda A."/>
            <person name="Takaki Y."/>
            <person name="Nishi S."/>
            <person name="Hori S."/>
            <person name="Arai W."/>
            <person name="Tsubouchi T."/>
            <person name="Morono Y."/>
            <person name="Uchiyama I."/>
            <person name="Ito T."/>
            <person name="Fujiyama A."/>
            <person name="Inagaki F."/>
            <person name="Takami H."/>
        </authorList>
    </citation>
    <scope>NUCLEOTIDE SEQUENCE</scope>
    <source>
        <strain evidence="1">Expedition CK06-06</strain>
    </source>
</reference>
<dbReference type="EMBL" id="BARS01044981">
    <property type="protein sequence ID" value="GAG41222.1"/>
    <property type="molecule type" value="Genomic_DNA"/>
</dbReference>